<gene>
    <name evidence="2" type="ORF">PF011_g17903</name>
</gene>
<comment type="caution">
    <text evidence="2">The sequence shown here is derived from an EMBL/GenBank/DDBJ whole genome shotgun (WGS) entry which is preliminary data.</text>
</comment>
<proteinExistence type="predicted"/>
<evidence type="ECO:0000313" key="2">
    <source>
        <dbReference type="EMBL" id="KAE8991548.1"/>
    </source>
</evidence>
<name>A0A6A3JDK6_9STRA</name>
<dbReference type="AlphaFoldDB" id="A0A6A3JDK6"/>
<evidence type="ECO:0000256" key="1">
    <source>
        <dbReference type="SAM" id="MobiDB-lite"/>
    </source>
</evidence>
<feature type="region of interest" description="Disordered" evidence="1">
    <location>
        <begin position="141"/>
        <end position="163"/>
    </location>
</feature>
<organism evidence="2 3">
    <name type="scientific">Phytophthora fragariae</name>
    <dbReference type="NCBI Taxonomy" id="53985"/>
    <lineage>
        <taxon>Eukaryota</taxon>
        <taxon>Sar</taxon>
        <taxon>Stramenopiles</taxon>
        <taxon>Oomycota</taxon>
        <taxon>Peronosporomycetes</taxon>
        <taxon>Peronosporales</taxon>
        <taxon>Peronosporaceae</taxon>
        <taxon>Phytophthora</taxon>
    </lineage>
</organism>
<protein>
    <submittedName>
        <fullName evidence="2">Uncharacterized protein</fullName>
    </submittedName>
</protein>
<dbReference type="Proteomes" id="UP000460718">
    <property type="component" value="Unassembled WGS sequence"/>
</dbReference>
<accession>A0A6A3JDK6</accession>
<sequence length="231" mass="25542">MALPAAADVLAVGDFQIYLLATCMPLFGEGAQRGRLQGGPGGIRGDHHWAMLQVHCHLAHADEDSIMNGYVPGSRVRVNLVIEYVADKKSGHDVVCFIKHVSVLTPLVNEYSKSPKWLASVGRYDEAVAIVESIERAHGLEPYDPKSEMESAEPLPPAPPHHKQDLVAQERDISAFIFKQIHEKDEALIPLMLEWLLLESEQLRTQKQIQEHLAGPRDEGTRAASLVSSYA</sequence>
<reference evidence="2 3" key="1">
    <citation type="submission" date="2018-09" db="EMBL/GenBank/DDBJ databases">
        <title>Genomic investigation of the strawberry pathogen Phytophthora fragariae indicates pathogenicity is determined by transcriptional variation in three key races.</title>
        <authorList>
            <person name="Adams T.M."/>
            <person name="Armitage A.D."/>
            <person name="Sobczyk M.K."/>
            <person name="Bates H.J."/>
            <person name="Dunwell J.M."/>
            <person name="Nellist C.F."/>
            <person name="Harrison R.J."/>
        </authorList>
    </citation>
    <scope>NUCLEOTIDE SEQUENCE [LARGE SCALE GENOMIC DNA]</scope>
    <source>
        <strain evidence="2 3">SCRP245</strain>
    </source>
</reference>
<dbReference type="EMBL" id="QXFW01001390">
    <property type="protein sequence ID" value="KAE8991548.1"/>
    <property type="molecule type" value="Genomic_DNA"/>
</dbReference>
<evidence type="ECO:0000313" key="3">
    <source>
        <dbReference type="Proteomes" id="UP000460718"/>
    </source>
</evidence>